<reference evidence="4" key="1">
    <citation type="submission" date="2016-09" db="EMBL/GenBank/DDBJ databases">
        <authorList>
            <person name="Jeantristanb JTB J.-T."/>
            <person name="Ricardo R."/>
        </authorList>
    </citation>
    <scope>NUCLEOTIDE SEQUENCE [LARGE SCALE GENOMIC DNA]</scope>
</reference>
<evidence type="ECO:0000313" key="4">
    <source>
        <dbReference type="Proteomes" id="UP000198372"/>
    </source>
</evidence>
<dbReference type="OrthoDB" id="2537919at2759"/>
<keyword evidence="2" id="KW-1133">Transmembrane helix</keyword>
<feature type="region of interest" description="Disordered" evidence="1">
    <location>
        <begin position="465"/>
        <end position="512"/>
    </location>
</feature>
<keyword evidence="4" id="KW-1185">Reference proteome</keyword>
<feature type="compositionally biased region" description="Pro residues" evidence="1">
    <location>
        <begin position="500"/>
        <end position="511"/>
    </location>
</feature>
<feature type="region of interest" description="Disordered" evidence="1">
    <location>
        <begin position="734"/>
        <end position="764"/>
    </location>
</feature>
<feature type="transmembrane region" description="Helical" evidence="2">
    <location>
        <begin position="159"/>
        <end position="180"/>
    </location>
</feature>
<accession>A0A238F9W1</accession>
<name>A0A238F9W1_9BASI</name>
<proteinExistence type="predicted"/>
<sequence>MAATSTFTYNNGIYVPWTSPASTTAPAMTTAAATVASATPRWSPATTEEVDYTITQAFVQQSTTAATTTAWQAQTTSAAAAAQTTQSAYTPVISAETASPSPSTESVAEVTITPSPSSTSKGQTGRSIMVVGTPTATATIGSASKDSSSTTTENGFKKVYLIPLVLLVPCIIIAALVLLIRRCRRQRRHGLGDPYDEEGGLVVGGKSVGDDEYSDKTSIATVQRRSSKWSFVRQSMGRRERRNDEMSDISEAPSLPFRAVSYSSVQGGRNSAPEDRPFQPPVEERVVNFNRFFNTLPRVEERDFESGNVHNGRWEAPSGFGAVAGNALDAGKRMLGGWGWSSKQRRLELISPRPNGSTNTRGSMRIPSPSIYSPNPEQNGPYAGLQGIDEDDHVDLDAYLGESRVGDSLLASRYLDDPQSVPVREDYRLPHSLQGPKPMPRPGMVVVDLPAAPSKSFLSPTKKSAILPAADPGTPPPNAGLLFKYDSPASTPVRHSIPTPSSPRPPLPTPPATSIRPFALPAYQSEAPKSHSNAFNLGAVYDPPVVQQFKPLAPATRRPVAPGSNALAGSPRQLKNKPSRDLFVQSMPEPEPMIIPSGTLGVRKKKPLPEMASSSIIDFGDSPTLEPLHHPSKVKNAIHDFENRTKVTTSPTKVDLMGHDSPARAQAPLTQSNVGKLLLARRTDMPLAESAIADDDDDASVYSVDDSVIADRPVYNSNARVMPTLAGARYTRPVVDSKPLSSDPKRLSAMLRRPSLPQLKDEEA</sequence>
<evidence type="ECO:0000256" key="2">
    <source>
        <dbReference type="SAM" id="Phobius"/>
    </source>
</evidence>
<organism evidence="3 4">
    <name type="scientific">Microbotryum intermedium</name>
    <dbReference type="NCBI Taxonomy" id="269621"/>
    <lineage>
        <taxon>Eukaryota</taxon>
        <taxon>Fungi</taxon>
        <taxon>Dikarya</taxon>
        <taxon>Basidiomycota</taxon>
        <taxon>Pucciniomycotina</taxon>
        <taxon>Microbotryomycetes</taxon>
        <taxon>Microbotryales</taxon>
        <taxon>Microbotryaceae</taxon>
        <taxon>Microbotryum</taxon>
    </lineage>
</organism>
<evidence type="ECO:0000256" key="1">
    <source>
        <dbReference type="SAM" id="MobiDB-lite"/>
    </source>
</evidence>
<protein>
    <submittedName>
        <fullName evidence="3">BQ2448_1032 protein</fullName>
    </submittedName>
</protein>
<dbReference type="EMBL" id="FMSP01000003">
    <property type="protein sequence ID" value="SCV68911.1"/>
    <property type="molecule type" value="Genomic_DNA"/>
</dbReference>
<gene>
    <name evidence="3" type="ORF">BQ2448_1032</name>
</gene>
<feature type="region of interest" description="Disordered" evidence="1">
    <location>
        <begin position="96"/>
        <end position="125"/>
    </location>
</feature>
<feature type="region of interest" description="Disordered" evidence="1">
    <location>
        <begin position="346"/>
        <end position="388"/>
    </location>
</feature>
<evidence type="ECO:0000313" key="3">
    <source>
        <dbReference type="EMBL" id="SCV68911.1"/>
    </source>
</evidence>
<keyword evidence="2" id="KW-0472">Membrane</keyword>
<feature type="region of interest" description="Disordered" evidence="1">
    <location>
        <begin position="555"/>
        <end position="576"/>
    </location>
</feature>
<dbReference type="AlphaFoldDB" id="A0A238F9W1"/>
<dbReference type="Proteomes" id="UP000198372">
    <property type="component" value="Unassembled WGS sequence"/>
</dbReference>
<keyword evidence="2" id="KW-0812">Transmembrane</keyword>